<evidence type="ECO:0000313" key="3">
    <source>
        <dbReference type="EMBL" id="SEJ63144.1"/>
    </source>
</evidence>
<feature type="region of interest" description="Disordered" evidence="1">
    <location>
        <begin position="1"/>
        <end position="28"/>
    </location>
</feature>
<feature type="transmembrane region" description="Helical" evidence="2">
    <location>
        <begin position="119"/>
        <end position="139"/>
    </location>
</feature>
<feature type="transmembrane region" description="Helical" evidence="2">
    <location>
        <begin position="151"/>
        <end position="170"/>
    </location>
</feature>
<feature type="transmembrane region" description="Helical" evidence="2">
    <location>
        <begin position="92"/>
        <end position="113"/>
    </location>
</feature>
<dbReference type="PANTHER" id="PTHR34989">
    <property type="entry name" value="PROTEIN HDED"/>
    <property type="match status" value="1"/>
</dbReference>
<name>A0A975WAQ4_9RHOB</name>
<dbReference type="GO" id="GO:0005886">
    <property type="term" value="C:plasma membrane"/>
    <property type="evidence" value="ECO:0007669"/>
    <property type="project" value="TreeGrafter"/>
</dbReference>
<sequence length="217" mass="23015">MTQTDKTQDNPDPQASPPMADSASDVSLGRGEFARGPRWALVAIGVASIIAGIAAILLPFFASLAAVLTVGWCLVFSGAVGLFAAFRRHETWEMASTFALSVLAIGVGILMILQPFVGIVALATLIIAWLGASGVLRLWYGLKRRREPGAIWMMLSGLAAFAVALLLWFGFPFNAIWLPGVVLGFDLMLWGALLIVLSRKPARASGADRGGTTEQSS</sequence>
<reference evidence="3 4" key="1">
    <citation type="submission" date="2016-10" db="EMBL/GenBank/DDBJ databases">
        <authorList>
            <person name="Varghese N."/>
            <person name="Submissions S."/>
        </authorList>
    </citation>
    <scope>NUCLEOTIDE SEQUENCE [LARGE SCALE GENOMIC DNA]</scope>
    <source>
        <strain evidence="3 4">FF3</strain>
    </source>
</reference>
<dbReference type="InterPro" id="IPR052712">
    <property type="entry name" value="Acid_resist_chaperone_HdeD"/>
</dbReference>
<keyword evidence="2" id="KW-0812">Transmembrane</keyword>
<evidence type="ECO:0000256" key="2">
    <source>
        <dbReference type="SAM" id="Phobius"/>
    </source>
</evidence>
<dbReference type="EMBL" id="FNYY01000008">
    <property type="protein sequence ID" value="SEJ63144.1"/>
    <property type="molecule type" value="Genomic_DNA"/>
</dbReference>
<evidence type="ECO:0000256" key="1">
    <source>
        <dbReference type="SAM" id="MobiDB-lite"/>
    </source>
</evidence>
<dbReference type="GeneID" id="80818725"/>
<dbReference type="AlphaFoldDB" id="A0A975WAQ4"/>
<keyword evidence="2" id="KW-1133">Transmembrane helix</keyword>
<feature type="transmembrane region" description="Helical" evidence="2">
    <location>
        <begin position="64"/>
        <end position="85"/>
    </location>
</feature>
<protein>
    <submittedName>
        <fullName evidence="3">Uncharacterized membrane protein HdeD, DUF308 family</fullName>
    </submittedName>
</protein>
<feature type="transmembrane region" description="Helical" evidence="2">
    <location>
        <begin position="176"/>
        <end position="197"/>
    </location>
</feature>
<accession>A0A975WAQ4</accession>
<keyword evidence="4" id="KW-1185">Reference proteome</keyword>
<proteinExistence type="predicted"/>
<gene>
    <name evidence="3" type="ORF">SAMN04487940_10854</name>
</gene>
<feature type="compositionally biased region" description="Polar residues" evidence="1">
    <location>
        <begin position="1"/>
        <end position="13"/>
    </location>
</feature>
<dbReference type="InterPro" id="IPR005325">
    <property type="entry name" value="DUF308_memb"/>
</dbReference>
<dbReference type="RefSeq" id="WP_074836887.1">
    <property type="nucleotide sequence ID" value="NZ_CATMKJ010000007.1"/>
</dbReference>
<keyword evidence="2" id="KW-0472">Membrane</keyword>
<dbReference type="PANTHER" id="PTHR34989:SF1">
    <property type="entry name" value="PROTEIN HDED"/>
    <property type="match status" value="1"/>
</dbReference>
<evidence type="ECO:0000313" key="4">
    <source>
        <dbReference type="Proteomes" id="UP000182932"/>
    </source>
</evidence>
<organism evidence="3 4">
    <name type="scientific">Marinovum algicola</name>
    <dbReference type="NCBI Taxonomy" id="42444"/>
    <lineage>
        <taxon>Bacteria</taxon>
        <taxon>Pseudomonadati</taxon>
        <taxon>Pseudomonadota</taxon>
        <taxon>Alphaproteobacteria</taxon>
        <taxon>Rhodobacterales</taxon>
        <taxon>Roseobacteraceae</taxon>
        <taxon>Marinovum</taxon>
    </lineage>
</organism>
<comment type="caution">
    <text evidence="3">The sequence shown here is derived from an EMBL/GenBank/DDBJ whole genome shotgun (WGS) entry which is preliminary data.</text>
</comment>
<dbReference type="Proteomes" id="UP000182932">
    <property type="component" value="Unassembled WGS sequence"/>
</dbReference>
<dbReference type="Pfam" id="PF03729">
    <property type="entry name" value="DUF308"/>
    <property type="match status" value="2"/>
</dbReference>
<feature type="transmembrane region" description="Helical" evidence="2">
    <location>
        <begin position="39"/>
        <end position="58"/>
    </location>
</feature>